<dbReference type="Proteomes" id="UP000693946">
    <property type="component" value="Linkage Group LG15"/>
</dbReference>
<evidence type="ECO:0000313" key="2">
    <source>
        <dbReference type="EMBL" id="KAG7511905.1"/>
    </source>
</evidence>
<feature type="region of interest" description="Disordered" evidence="1">
    <location>
        <begin position="1"/>
        <end position="27"/>
    </location>
</feature>
<gene>
    <name evidence="2" type="ORF">JOB18_013986</name>
</gene>
<dbReference type="EMBL" id="JAGKHQ010000007">
    <property type="protein sequence ID" value="KAG7511905.1"/>
    <property type="molecule type" value="Genomic_DNA"/>
</dbReference>
<feature type="compositionally biased region" description="Low complexity" evidence="1">
    <location>
        <begin position="7"/>
        <end position="17"/>
    </location>
</feature>
<dbReference type="AlphaFoldDB" id="A0AAV6S5I8"/>
<evidence type="ECO:0000256" key="1">
    <source>
        <dbReference type="SAM" id="MobiDB-lite"/>
    </source>
</evidence>
<feature type="non-terminal residue" evidence="2">
    <location>
        <position position="1"/>
    </location>
</feature>
<evidence type="ECO:0000313" key="3">
    <source>
        <dbReference type="Proteomes" id="UP000693946"/>
    </source>
</evidence>
<organism evidence="2 3">
    <name type="scientific">Solea senegalensis</name>
    <name type="common">Senegalese sole</name>
    <dbReference type="NCBI Taxonomy" id="28829"/>
    <lineage>
        <taxon>Eukaryota</taxon>
        <taxon>Metazoa</taxon>
        <taxon>Chordata</taxon>
        <taxon>Craniata</taxon>
        <taxon>Vertebrata</taxon>
        <taxon>Euteleostomi</taxon>
        <taxon>Actinopterygii</taxon>
        <taxon>Neopterygii</taxon>
        <taxon>Teleostei</taxon>
        <taxon>Neoteleostei</taxon>
        <taxon>Acanthomorphata</taxon>
        <taxon>Carangaria</taxon>
        <taxon>Pleuronectiformes</taxon>
        <taxon>Pleuronectoidei</taxon>
        <taxon>Soleidae</taxon>
        <taxon>Solea</taxon>
    </lineage>
</organism>
<protein>
    <submittedName>
        <fullName evidence="2">Uncharacterized protein</fullName>
    </submittedName>
</protein>
<accession>A0AAV6S5I8</accession>
<sequence length="50" mass="5460">TLAKVKTTTPTQTNTHTGDGGESVSSTGRFFLVGSRRARLPPRKKPFPFQ</sequence>
<keyword evidence="3" id="KW-1185">Reference proteome</keyword>
<name>A0AAV6S5I8_SOLSE</name>
<reference evidence="2 3" key="1">
    <citation type="journal article" date="2021" name="Sci. Rep.">
        <title>Chromosome anchoring in Senegalese sole (Solea senegalensis) reveals sex-associated markers and genome rearrangements in flatfish.</title>
        <authorList>
            <person name="Guerrero-Cozar I."/>
            <person name="Gomez-Garrido J."/>
            <person name="Berbel C."/>
            <person name="Martinez-Blanch J.F."/>
            <person name="Alioto T."/>
            <person name="Claros M.G."/>
            <person name="Gagnaire P.A."/>
            <person name="Manchado M."/>
        </authorList>
    </citation>
    <scope>NUCLEOTIDE SEQUENCE [LARGE SCALE GENOMIC DNA]</scope>
    <source>
        <strain evidence="2">Sse05_10M</strain>
    </source>
</reference>
<comment type="caution">
    <text evidence="2">The sequence shown here is derived from an EMBL/GenBank/DDBJ whole genome shotgun (WGS) entry which is preliminary data.</text>
</comment>
<proteinExistence type="predicted"/>